<evidence type="ECO:0000313" key="8">
    <source>
        <dbReference type="EMBL" id="MBA2173748.1"/>
    </source>
</evidence>
<dbReference type="Proteomes" id="UP000571017">
    <property type="component" value="Unassembled WGS sequence"/>
</dbReference>
<evidence type="ECO:0000256" key="5">
    <source>
        <dbReference type="ARBA" id="ARBA00023136"/>
    </source>
</evidence>
<evidence type="ECO:0000259" key="7">
    <source>
        <dbReference type="Pfam" id="PF06271"/>
    </source>
</evidence>
<evidence type="ECO:0000256" key="2">
    <source>
        <dbReference type="ARBA" id="ARBA00022475"/>
    </source>
</evidence>
<name>A0A838CPG7_9BACI</name>
<keyword evidence="3 6" id="KW-0812">Transmembrane</keyword>
<evidence type="ECO:0000256" key="1">
    <source>
        <dbReference type="ARBA" id="ARBA00004651"/>
    </source>
</evidence>
<gene>
    <name evidence="8" type="ORF">H0266_02435</name>
</gene>
<proteinExistence type="predicted"/>
<dbReference type="InterPro" id="IPR010432">
    <property type="entry name" value="RDD"/>
</dbReference>
<dbReference type="AlphaFoldDB" id="A0A838CPG7"/>
<feature type="transmembrane region" description="Helical" evidence="6">
    <location>
        <begin position="86"/>
        <end position="112"/>
    </location>
</feature>
<dbReference type="Pfam" id="PF06271">
    <property type="entry name" value="RDD"/>
    <property type="match status" value="1"/>
</dbReference>
<accession>A0A838CPG7</accession>
<feature type="domain" description="RDD" evidence="7">
    <location>
        <begin position="4"/>
        <end position="127"/>
    </location>
</feature>
<dbReference type="EMBL" id="JACEFG010000001">
    <property type="protein sequence ID" value="MBA2173748.1"/>
    <property type="molecule type" value="Genomic_DNA"/>
</dbReference>
<dbReference type="PANTHER" id="PTHR36115:SF9">
    <property type="entry name" value="LMO1584 PROTEIN"/>
    <property type="match status" value="1"/>
</dbReference>
<reference evidence="8 9" key="1">
    <citation type="journal article" date="2004" name="Extremophiles">
        <title>Halobacillus locisalis sp. nov., a halophilic bacterium isolated from a marine solar saltern of the Yellow Sea in Korea.</title>
        <authorList>
            <person name="Yoon J.H."/>
            <person name="Kang K.H."/>
            <person name="Oh T.K."/>
            <person name="Park Y.H."/>
        </authorList>
    </citation>
    <scope>NUCLEOTIDE SEQUENCE [LARGE SCALE GENOMIC DNA]</scope>
    <source>
        <strain evidence="8 9">KCTC 3788</strain>
    </source>
</reference>
<dbReference type="RefSeq" id="WP_181470787.1">
    <property type="nucleotide sequence ID" value="NZ_JACEFG010000001.1"/>
</dbReference>
<organism evidence="8 9">
    <name type="scientific">Halobacillus locisalis</name>
    <dbReference type="NCBI Taxonomy" id="220753"/>
    <lineage>
        <taxon>Bacteria</taxon>
        <taxon>Bacillati</taxon>
        <taxon>Bacillota</taxon>
        <taxon>Bacilli</taxon>
        <taxon>Bacillales</taxon>
        <taxon>Bacillaceae</taxon>
        <taxon>Halobacillus</taxon>
    </lineage>
</organism>
<evidence type="ECO:0000313" key="9">
    <source>
        <dbReference type="Proteomes" id="UP000571017"/>
    </source>
</evidence>
<dbReference type="InterPro" id="IPR051791">
    <property type="entry name" value="Pra-immunoreactive"/>
</dbReference>
<keyword evidence="5 6" id="KW-0472">Membrane</keyword>
<sequence length="136" mass="15312">MDERAGFWDRLGASLLDGVIVGILFSIIGYVVHGEINNEEYNITDLLNLLYLVLIPVIWKGYTIGKRILKIRIVRKSGQNVGLWTMVLRAVVGGLVYAFTFGIGLIVSAFMVGLREDKRAIHDFIAGTYVKKERRI</sequence>
<keyword evidence="9" id="KW-1185">Reference proteome</keyword>
<evidence type="ECO:0000256" key="3">
    <source>
        <dbReference type="ARBA" id="ARBA00022692"/>
    </source>
</evidence>
<keyword evidence="2" id="KW-1003">Cell membrane</keyword>
<feature type="transmembrane region" description="Helical" evidence="6">
    <location>
        <begin position="12"/>
        <end position="34"/>
    </location>
</feature>
<evidence type="ECO:0000256" key="4">
    <source>
        <dbReference type="ARBA" id="ARBA00022989"/>
    </source>
</evidence>
<dbReference type="PANTHER" id="PTHR36115">
    <property type="entry name" value="PROLINE-RICH ANTIGEN HOMOLOG-RELATED"/>
    <property type="match status" value="1"/>
</dbReference>
<dbReference type="GO" id="GO:0005886">
    <property type="term" value="C:plasma membrane"/>
    <property type="evidence" value="ECO:0007669"/>
    <property type="project" value="UniProtKB-SubCell"/>
</dbReference>
<feature type="transmembrane region" description="Helical" evidence="6">
    <location>
        <begin position="46"/>
        <end position="65"/>
    </location>
</feature>
<comment type="caution">
    <text evidence="8">The sequence shown here is derived from an EMBL/GenBank/DDBJ whole genome shotgun (WGS) entry which is preliminary data.</text>
</comment>
<evidence type="ECO:0000256" key="6">
    <source>
        <dbReference type="SAM" id="Phobius"/>
    </source>
</evidence>
<keyword evidence="4 6" id="KW-1133">Transmembrane helix</keyword>
<comment type="subcellular location">
    <subcellularLocation>
        <location evidence="1">Cell membrane</location>
        <topology evidence="1">Multi-pass membrane protein</topology>
    </subcellularLocation>
</comment>
<protein>
    <submittedName>
        <fullName evidence="8">RDD family protein</fullName>
    </submittedName>
</protein>